<organism evidence="3 4">
    <name type="scientific">Paracraurococcus ruber</name>
    <dbReference type="NCBI Taxonomy" id="77675"/>
    <lineage>
        <taxon>Bacteria</taxon>
        <taxon>Pseudomonadati</taxon>
        <taxon>Pseudomonadota</taxon>
        <taxon>Alphaproteobacteria</taxon>
        <taxon>Acetobacterales</taxon>
        <taxon>Roseomonadaceae</taxon>
        <taxon>Paracraurococcus</taxon>
    </lineage>
</organism>
<dbReference type="Pfam" id="PF14517">
    <property type="entry name" value="Tachylectin"/>
    <property type="match status" value="1"/>
</dbReference>
<proteinExistence type="predicted"/>
<dbReference type="SUPFAM" id="SSF50934">
    <property type="entry name" value="Tachylectin-2"/>
    <property type="match status" value="2"/>
</dbReference>
<dbReference type="PANTHER" id="PTHR41775:SF1">
    <property type="entry name" value="PEPTIDASE M6-LIKE DOMAIN-CONTAINING PROTEIN"/>
    <property type="match status" value="1"/>
</dbReference>
<dbReference type="InterPro" id="IPR018247">
    <property type="entry name" value="EF_Hand_1_Ca_BS"/>
</dbReference>
<evidence type="ECO:0000313" key="3">
    <source>
        <dbReference type="EMBL" id="MBK1659627.1"/>
    </source>
</evidence>
<evidence type="ECO:0000259" key="2">
    <source>
        <dbReference type="Pfam" id="PF14517"/>
    </source>
</evidence>
<dbReference type="PANTHER" id="PTHR41775">
    <property type="entry name" value="SECRETED PROTEIN-RELATED"/>
    <property type="match status" value="1"/>
</dbReference>
<protein>
    <recommendedName>
        <fullName evidence="2">Tachylectin 2 domain-containing protein</fullName>
    </recommendedName>
</protein>
<dbReference type="InterPro" id="IPR036813">
    <property type="entry name" value="Tachylectin2_sf"/>
</dbReference>
<dbReference type="Proteomes" id="UP000697995">
    <property type="component" value="Unassembled WGS sequence"/>
</dbReference>
<accession>A0ABS1D0K2</accession>
<sequence length="704" mass="76423">MQGISVRMQRLSAARQHNRSCASVGRSTPPIRHSTVYRTASVSAEAHQSFVSMAALQRHHDLIAAARRGRTVMPQTILGGDNGTLYYVTEDGDLLWYRDARRDGVAGWAANSGSRIGTGWQDFRLVFGGPGGIIYAIKQNGDLVWYHDTRQDGSWAWAPNSGAVIGTGWQDFRIVFGGDQGVIYGIKQNGDLLWYRDVPRNGTAGWAANSGSRIGSGWQDFRIVLGGDQGIIYGIKQNGDLLWYRDVPRNGTVGWATNSGDIIGSGWSPFPHAVSGSGGIIYGVDAGGRLLWYRDLPRNGTPGWAQHSGEAVGSGWLGYQWSPSLAEFGHGAMQQNGKPAIGPRRLVVILAEYDDNAAGDFPIFGSVHAPDYYEKLAFGQPSPPFTTASPVNPASLDGYFRECSLGRFWLEPGAVIGPIRMGVLNDKGPETRSQQIIARAVEQQPALFAAADLDGDQVVGSSELVVLIVENIKGLQPANRGNFAVQFQMQIGPVQLKKTITLRVAFAGPLTPFYQVAHEVSHSLGTVDMYNSGAGNTLITLMGGYGFFANDQAIVHLDAWHKLALGWCEPRRRRMTRPGDDALPETTPSQPTSPLLLWHPDRGASEYFLVEQRSRDSGFSRYEASLPDSGVLVWRVTPGAPIPVTHLGAPDLAVGGNGFWKGGQTTPPLKWSDGSSTGVRLNFHDPVISVNRPSGFAWMRVTWS</sequence>
<keyword evidence="4" id="KW-1185">Reference proteome</keyword>
<dbReference type="EMBL" id="NRSG01000113">
    <property type="protein sequence ID" value="MBK1659627.1"/>
    <property type="molecule type" value="Genomic_DNA"/>
</dbReference>
<feature type="domain" description="Tachylectin 2" evidence="2">
    <location>
        <begin position="88"/>
        <end position="319"/>
    </location>
</feature>
<evidence type="ECO:0000313" key="4">
    <source>
        <dbReference type="Proteomes" id="UP000697995"/>
    </source>
</evidence>
<name>A0ABS1D0K2_9PROT</name>
<comment type="caution">
    <text evidence="3">The sequence shown here is derived from an EMBL/GenBank/DDBJ whole genome shotgun (WGS) entry which is preliminary data.</text>
</comment>
<feature type="region of interest" description="Disordered" evidence="1">
    <location>
        <begin position="576"/>
        <end position="596"/>
    </location>
</feature>
<evidence type="ECO:0000256" key="1">
    <source>
        <dbReference type="SAM" id="MobiDB-lite"/>
    </source>
</evidence>
<gene>
    <name evidence="3" type="ORF">CKO45_15440</name>
</gene>
<dbReference type="PROSITE" id="PS00018">
    <property type="entry name" value="EF_HAND_1"/>
    <property type="match status" value="1"/>
</dbReference>
<dbReference type="InterPro" id="IPR023294">
    <property type="entry name" value="Tachylectin2"/>
</dbReference>
<reference evidence="3 4" key="1">
    <citation type="journal article" date="2020" name="Microorganisms">
        <title>Osmotic Adaptation and Compatible Solute Biosynthesis of Phototrophic Bacteria as Revealed from Genome Analyses.</title>
        <authorList>
            <person name="Imhoff J.F."/>
            <person name="Rahn T."/>
            <person name="Kunzel S."/>
            <person name="Keller A."/>
            <person name="Neulinger S.C."/>
        </authorList>
    </citation>
    <scope>NUCLEOTIDE SEQUENCE [LARGE SCALE GENOMIC DNA]</scope>
    <source>
        <strain evidence="3 4">DSM 15382</strain>
    </source>
</reference>
<dbReference type="Gene3D" id="2.115.10.10">
    <property type="entry name" value="Tachylectin 2"/>
    <property type="match status" value="2"/>
</dbReference>